<dbReference type="InterPro" id="IPR002355">
    <property type="entry name" value="Cu_oxidase_Cu_BS"/>
</dbReference>
<feature type="compositionally biased region" description="Acidic residues" evidence="3">
    <location>
        <begin position="585"/>
        <end position="632"/>
    </location>
</feature>
<dbReference type="AlphaFoldDB" id="A0A8T1X3T5"/>
<dbReference type="Pfam" id="PF07732">
    <property type="entry name" value="Cu-oxidase_3"/>
    <property type="match status" value="1"/>
</dbReference>
<dbReference type="PANTHER" id="PTHR11709:SF518">
    <property type="entry name" value="MULTICOPPER OXIDASE"/>
    <property type="match status" value="1"/>
</dbReference>
<feature type="signal peptide" evidence="4">
    <location>
        <begin position="1"/>
        <end position="24"/>
    </location>
</feature>
<feature type="region of interest" description="Disordered" evidence="3">
    <location>
        <begin position="584"/>
        <end position="632"/>
    </location>
</feature>
<dbReference type="InterPro" id="IPR045087">
    <property type="entry name" value="Cu-oxidase_fam"/>
</dbReference>
<accession>A0A8T1X3T5</accession>
<keyword evidence="1" id="KW-0479">Metal-binding</keyword>
<keyword evidence="4" id="KW-0732">Signal</keyword>
<sequence>MRLSCLRLFSVAISLATLATGVLGVHDYQALRQPTLFQSECAKHRDSATSPSTTSSASELSINLSVRLARFTSDYVDFNTRTYNGKVPGPTIKVCPGDRLVVTLTNELGPGSSNDTNLHLHGVHIPPVGDADNVMPIIASGGQRQYIYNIRRDHPAGTFWYHPHAHGNVNSQLNGMMAGTLIVADRPTDFPEHLADMDDLVLILQAICVEDCHNIFDQIAESLENKFGPSEKKAQGEPSNTWPTDLEIVEDDADVPLNDTSLPTVYVNGQYLPTVNLAVGEYKRLRFVNAIANNVAELVTTAGSHCSLYVLAMDGIYFDKPKAKSVIVIPPGGRADVAVMCAEIGEFYLETDCASSRSKILGMVNQHRVPSQRIVKLKVTSDDDMSEDTTMSMRLPTALPSRPHYMVDTVARESPPDIAESNKYSFELSSWMDKGIQYGINHEKLNMSHINHSMPVDELQQWDLSVNDYGMSEKMSCDLDDDGTASVDRRRLASNCRTMSHPFHMHSTHFQISGMDATTDPEGVMFDVGEWRDTLPLFRAGVQIRFIPRHFMVGKIFAHCHIASHVDAGMAQLVSVYKHSVSDLAEGEDNGEDDSGSDEMDEADEEDGSESSDDVDDEGEDEIEESEETEER</sequence>
<evidence type="ECO:0000313" key="7">
    <source>
        <dbReference type="EMBL" id="KAG7399964.1"/>
    </source>
</evidence>
<keyword evidence="2" id="KW-0560">Oxidoreductase</keyword>
<dbReference type="PROSITE" id="PS00080">
    <property type="entry name" value="MULTICOPPER_OXIDASE2"/>
    <property type="match status" value="1"/>
</dbReference>
<proteinExistence type="predicted"/>
<feature type="domain" description="Plastocyanin-like" evidence="5">
    <location>
        <begin position="495"/>
        <end position="577"/>
    </location>
</feature>
<feature type="chain" id="PRO_5035766706" description="Multicopper oxidase" evidence="4">
    <location>
        <begin position="25"/>
        <end position="632"/>
    </location>
</feature>
<evidence type="ECO:0000259" key="6">
    <source>
        <dbReference type="Pfam" id="PF07732"/>
    </source>
</evidence>
<evidence type="ECO:0000256" key="2">
    <source>
        <dbReference type="ARBA" id="ARBA00023002"/>
    </source>
</evidence>
<evidence type="ECO:0000259" key="5">
    <source>
        <dbReference type="Pfam" id="PF07731"/>
    </source>
</evidence>
<dbReference type="CDD" id="cd13853">
    <property type="entry name" value="CuRO_1_Tth-MCO_like"/>
    <property type="match status" value="1"/>
</dbReference>
<evidence type="ECO:0000256" key="1">
    <source>
        <dbReference type="ARBA" id="ARBA00022723"/>
    </source>
</evidence>
<dbReference type="PANTHER" id="PTHR11709">
    <property type="entry name" value="MULTI-COPPER OXIDASE"/>
    <property type="match status" value="1"/>
</dbReference>
<organism evidence="7 8">
    <name type="scientific">Phytophthora boehmeriae</name>
    <dbReference type="NCBI Taxonomy" id="109152"/>
    <lineage>
        <taxon>Eukaryota</taxon>
        <taxon>Sar</taxon>
        <taxon>Stramenopiles</taxon>
        <taxon>Oomycota</taxon>
        <taxon>Peronosporomycetes</taxon>
        <taxon>Peronosporales</taxon>
        <taxon>Peronosporaceae</taxon>
        <taxon>Phytophthora</taxon>
    </lineage>
</organism>
<gene>
    <name evidence="7" type="ORF">PHYBOEH_007484</name>
</gene>
<reference evidence="7" key="1">
    <citation type="submission" date="2021-02" db="EMBL/GenBank/DDBJ databases">
        <authorList>
            <person name="Palmer J.M."/>
        </authorList>
    </citation>
    <scope>NUCLEOTIDE SEQUENCE</scope>
    <source>
        <strain evidence="7">SCRP23</strain>
    </source>
</reference>
<comment type="caution">
    <text evidence="7">The sequence shown here is derived from an EMBL/GenBank/DDBJ whole genome shotgun (WGS) entry which is preliminary data.</text>
</comment>
<dbReference type="InterPro" id="IPR011706">
    <property type="entry name" value="Cu-oxidase_C"/>
</dbReference>
<dbReference type="EMBL" id="JAGDFL010000041">
    <property type="protein sequence ID" value="KAG7399964.1"/>
    <property type="molecule type" value="Genomic_DNA"/>
</dbReference>
<evidence type="ECO:0000256" key="4">
    <source>
        <dbReference type="SAM" id="SignalP"/>
    </source>
</evidence>
<dbReference type="Pfam" id="PF07731">
    <property type="entry name" value="Cu-oxidase_2"/>
    <property type="match status" value="1"/>
</dbReference>
<feature type="domain" description="Plastocyanin-like" evidence="6">
    <location>
        <begin position="80"/>
        <end position="186"/>
    </location>
</feature>
<evidence type="ECO:0000256" key="3">
    <source>
        <dbReference type="SAM" id="MobiDB-lite"/>
    </source>
</evidence>
<evidence type="ECO:0008006" key="9">
    <source>
        <dbReference type="Google" id="ProtNLM"/>
    </source>
</evidence>
<dbReference type="GO" id="GO:0016491">
    <property type="term" value="F:oxidoreductase activity"/>
    <property type="evidence" value="ECO:0007669"/>
    <property type="project" value="UniProtKB-KW"/>
</dbReference>
<protein>
    <recommendedName>
        <fullName evidence="9">Multicopper oxidase</fullName>
    </recommendedName>
</protein>
<evidence type="ECO:0000313" key="8">
    <source>
        <dbReference type="Proteomes" id="UP000693981"/>
    </source>
</evidence>
<keyword evidence="8" id="KW-1185">Reference proteome</keyword>
<dbReference type="GO" id="GO:0005507">
    <property type="term" value="F:copper ion binding"/>
    <property type="evidence" value="ECO:0007669"/>
    <property type="project" value="InterPro"/>
</dbReference>
<name>A0A8T1X3T5_9STRA</name>
<dbReference type="Proteomes" id="UP000693981">
    <property type="component" value="Unassembled WGS sequence"/>
</dbReference>
<dbReference type="InterPro" id="IPR011707">
    <property type="entry name" value="Cu-oxidase-like_N"/>
</dbReference>
<dbReference type="OrthoDB" id="2121828at2759"/>